<gene>
    <name evidence="4" type="ORF">NNL39_06900</name>
</gene>
<dbReference type="PANTHER" id="PTHR43377:SF1">
    <property type="entry name" value="BILIVERDIN REDUCTASE A"/>
    <property type="match status" value="1"/>
</dbReference>
<evidence type="ECO:0000313" key="4">
    <source>
        <dbReference type="EMBL" id="UTT61419.1"/>
    </source>
</evidence>
<dbReference type="SUPFAM" id="SSF51735">
    <property type="entry name" value="NAD(P)-binding Rossmann-fold domains"/>
    <property type="match status" value="1"/>
</dbReference>
<evidence type="ECO:0000256" key="1">
    <source>
        <dbReference type="ARBA" id="ARBA00010928"/>
    </source>
</evidence>
<dbReference type="SUPFAM" id="SSF55347">
    <property type="entry name" value="Glyceraldehyde-3-phosphate dehydrogenase-like, C-terminal domain"/>
    <property type="match status" value="1"/>
</dbReference>
<dbReference type="EMBL" id="CP101497">
    <property type="protein sequence ID" value="UTT61419.1"/>
    <property type="molecule type" value="Genomic_DNA"/>
</dbReference>
<dbReference type="Gene3D" id="3.30.360.10">
    <property type="entry name" value="Dihydrodipicolinate Reductase, domain 2"/>
    <property type="match status" value="1"/>
</dbReference>
<organism evidence="4 5">
    <name type="scientific">Microcella humidisoli</name>
    <dbReference type="NCBI Taxonomy" id="2963406"/>
    <lineage>
        <taxon>Bacteria</taxon>
        <taxon>Bacillati</taxon>
        <taxon>Actinomycetota</taxon>
        <taxon>Actinomycetes</taxon>
        <taxon>Micrococcales</taxon>
        <taxon>Microbacteriaceae</taxon>
        <taxon>Microcella</taxon>
    </lineage>
</organism>
<evidence type="ECO:0000259" key="3">
    <source>
        <dbReference type="Pfam" id="PF02894"/>
    </source>
</evidence>
<accession>A0ABY5FT06</accession>
<evidence type="ECO:0000259" key="2">
    <source>
        <dbReference type="Pfam" id="PF01408"/>
    </source>
</evidence>
<feature type="domain" description="Gfo/Idh/MocA-like oxidoreductase N-terminal" evidence="2">
    <location>
        <begin position="19"/>
        <end position="126"/>
    </location>
</feature>
<dbReference type="PANTHER" id="PTHR43377">
    <property type="entry name" value="BILIVERDIN REDUCTASE A"/>
    <property type="match status" value="1"/>
</dbReference>
<dbReference type="InterPro" id="IPR000683">
    <property type="entry name" value="Gfo/Idh/MocA-like_OxRdtase_N"/>
</dbReference>
<proteinExistence type="inferred from homology"/>
<dbReference type="Gene3D" id="3.40.50.720">
    <property type="entry name" value="NAD(P)-binding Rossmann-like Domain"/>
    <property type="match status" value="1"/>
</dbReference>
<dbReference type="Pfam" id="PF02894">
    <property type="entry name" value="GFO_IDH_MocA_C"/>
    <property type="match status" value="1"/>
</dbReference>
<dbReference type="InterPro" id="IPR051450">
    <property type="entry name" value="Gfo/Idh/MocA_Oxidoreductases"/>
</dbReference>
<dbReference type="RefSeq" id="WP_255158291.1">
    <property type="nucleotide sequence ID" value="NZ_CP101497.1"/>
</dbReference>
<protein>
    <submittedName>
        <fullName evidence="4">Gfo/Idh/MocA family oxidoreductase</fullName>
    </submittedName>
</protein>
<keyword evidence="5" id="KW-1185">Reference proteome</keyword>
<dbReference type="Pfam" id="PF01408">
    <property type="entry name" value="GFO_IDH_MocA"/>
    <property type="match status" value="1"/>
</dbReference>
<sequence length="343" mass="36458">MAGSALSIERPGAHGVEPLRVAVVGTGGWGAQHARVVTDRVDTELVGVVGRDPSRTEARAAAYGTRAYTSIDGMLEAEHPDLVMVSLPNEEHFAPTLQLLRAGVPLLVEKPLVFELAEADALLDAAGDTFFAINFNHRYAEPVLRARAAIAAGELGDLVFATWRFGGEANRGPSPHANLIETQCHGFDMLEHLCGPISSVAAQMTSMTYGAFSTVAIALEFASGAVGTMLGSYDSSYAYPDTQRVELNGTAGRAVIHDTVRSLTLQSVGDETERVWRAGYFNDEARSFERTVDRHLDAVLAALRTGSPPPVPASAGRRALELAHAVIRSHETGARIPTPPPGA</sequence>
<dbReference type="Proteomes" id="UP001060039">
    <property type="component" value="Chromosome"/>
</dbReference>
<evidence type="ECO:0000313" key="5">
    <source>
        <dbReference type="Proteomes" id="UP001060039"/>
    </source>
</evidence>
<reference evidence="4" key="1">
    <citation type="submission" date="2022-07" db="EMBL/GenBank/DDBJ databases">
        <title>Taxonomic analysis of Microcella humidisoli nov. sp., isolated from riverside soil.</title>
        <authorList>
            <person name="Molina K.M."/>
            <person name="Kim S.B."/>
        </authorList>
    </citation>
    <scope>NUCLEOTIDE SEQUENCE</scope>
    <source>
        <strain evidence="4">MMS21-STM10</strain>
    </source>
</reference>
<dbReference type="InterPro" id="IPR004104">
    <property type="entry name" value="Gfo/Idh/MocA-like_OxRdtase_C"/>
</dbReference>
<name>A0ABY5FT06_9MICO</name>
<comment type="similarity">
    <text evidence="1">Belongs to the Gfo/Idh/MocA family.</text>
</comment>
<dbReference type="InterPro" id="IPR036291">
    <property type="entry name" value="NAD(P)-bd_dom_sf"/>
</dbReference>
<feature type="domain" description="Gfo/Idh/MocA-like oxidoreductase C-terminal" evidence="3">
    <location>
        <begin position="179"/>
        <end position="336"/>
    </location>
</feature>